<dbReference type="EMBL" id="LAZR01006280">
    <property type="protein sequence ID" value="KKM93329.1"/>
    <property type="molecule type" value="Genomic_DNA"/>
</dbReference>
<organism evidence="1">
    <name type="scientific">marine sediment metagenome</name>
    <dbReference type="NCBI Taxonomy" id="412755"/>
    <lineage>
        <taxon>unclassified sequences</taxon>
        <taxon>metagenomes</taxon>
        <taxon>ecological metagenomes</taxon>
    </lineage>
</organism>
<protein>
    <submittedName>
        <fullName evidence="1">Uncharacterized protein</fullName>
    </submittedName>
</protein>
<name>A0A0F9LEH5_9ZZZZ</name>
<reference evidence="1" key="1">
    <citation type="journal article" date="2015" name="Nature">
        <title>Complex archaea that bridge the gap between prokaryotes and eukaryotes.</title>
        <authorList>
            <person name="Spang A."/>
            <person name="Saw J.H."/>
            <person name="Jorgensen S.L."/>
            <person name="Zaremba-Niedzwiedzka K."/>
            <person name="Martijn J."/>
            <person name="Lind A.E."/>
            <person name="van Eijk R."/>
            <person name="Schleper C."/>
            <person name="Guy L."/>
            <person name="Ettema T.J."/>
        </authorList>
    </citation>
    <scope>NUCLEOTIDE SEQUENCE</scope>
</reference>
<accession>A0A0F9LEH5</accession>
<sequence length="145" mass="16626">MEDFLNESIGGLDRDVTVKDIKLKEVPMVDKISEKVEFTVEDDNGRMFTISDCWIEDYKGNKDIKGLWYSTGKNGISPMSALAQIMRYHEVEKLNDFIGMKLAVYPDKNNYLVLTTCDITEEDLKLTMVPDTAKPEKTKTDLFDK</sequence>
<evidence type="ECO:0000313" key="1">
    <source>
        <dbReference type="EMBL" id="KKM93329.1"/>
    </source>
</evidence>
<comment type="caution">
    <text evidence="1">The sequence shown here is derived from an EMBL/GenBank/DDBJ whole genome shotgun (WGS) entry which is preliminary data.</text>
</comment>
<proteinExistence type="predicted"/>
<gene>
    <name evidence="1" type="ORF">LCGC14_1209440</name>
</gene>
<dbReference type="AlphaFoldDB" id="A0A0F9LEH5"/>